<gene>
    <name evidence="3" type="primary">yfcG_1</name>
    <name evidence="3" type="ORF">NCTC13160_00386</name>
    <name evidence="4" type="ORF">PPN31119_01082</name>
</gene>
<dbReference type="SUPFAM" id="SSF47616">
    <property type="entry name" value="GST C-terminal domain-like"/>
    <property type="match status" value="1"/>
</dbReference>
<keyword evidence="6" id="KW-1185">Reference proteome</keyword>
<evidence type="ECO:0000313" key="6">
    <source>
        <dbReference type="Proteomes" id="UP000361468"/>
    </source>
</evidence>
<dbReference type="InterPro" id="IPR004046">
    <property type="entry name" value="GST_C"/>
</dbReference>
<dbReference type="GO" id="GO:0016491">
    <property type="term" value="F:oxidoreductase activity"/>
    <property type="evidence" value="ECO:0007669"/>
    <property type="project" value="UniProtKB-KW"/>
</dbReference>
<dbReference type="KEGG" id="ppno:DA70_04375"/>
<dbReference type="EMBL" id="UGSG01000001">
    <property type="protein sequence ID" value="SUA74581.1"/>
    <property type="molecule type" value="Genomic_DNA"/>
</dbReference>
<reference evidence="4 6" key="2">
    <citation type="submission" date="2019-08" db="EMBL/GenBank/DDBJ databases">
        <authorList>
            <person name="Peeters C."/>
        </authorList>
    </citation>
    <scope>NUCLEOTIDE SEQUENCE [LARGE SCALE GENOMIC DNA]</scope>
    <source>
        <strain evidence="4 6">LMG 31119</strain>
    </source>
</reference>
<dbReference type="SUPFAM" id="SSF52833">
    <property type="entry name" value="Thioredoxin-like"/>
    <property type="match status" value="1"/>
</dbReference>
<dbReference type="KEGG" id="ppnm:LV28_01935"/>
<dbReference type="OrthoDB" id="5958450at2"/>
<dbReference type="Proteomes" id="UP000254573">
    <property type="component" value="Unassembled WGS sequence"/>
</dbReference>
<dbReference type="InterPro" id="IPR040079">
    <property type="entry name" value="Glutathione_S-Trfase"/>
</dbReference>
<dbReference type="SFLD" id="SFLDS00019">
    <property type="entry name" value="Glutathione_Transferase_(cytos"/>
    <property type="match status" value="1"/>
</dbReference>
<dbReference type="CDD" id="cd03056">
    <property type="entry name" value="GST_N_4"/>
    <property type="match status" value="1"/>
</dbReference>
<dbReference type="Gene3D" id="3.40.30.10">
    <property type="entry name" value="Glutaredoxin"/>
    <property type="match status" value="1"/>
</dbReference>
<dbReference type="AlphaFoldDB" id="A0A378YDJ8"/>
<dbReference type="Gene3D" id="1.20.1050.10">
    <property type="match status" value="1"/>
</dbReference>
<dbReference type="InterPro" id="IPR036282">
    <property type="entry name" value="Glutathione-S-Trfase_C_sf"/>
</dbReference>
<proteinExistence type="predicted"/>
<dbReference type="InterPro" id="IPR004045">
    <property type="entry name" value="Glutathione_S-Trfase_N"/>
</dbReference>
<dbReference type="RefSeq" id="WP_029753995.1">
    <property type="nucleotide sequence ID" value="NZ_CABPSO010000002.1"/>
</dbReference>
<dbReference type="InterPro" id="IPR010987">
    <property type="entry name" value="Glutathione-S-Trfase_C-like"/>
</dbReference>
<protein>
    <submittedName>
        <fullName evidence="4">Disulfide-bond oxidoreductase YfcG</fullName>
        <ecNumber evidence="4">1.8.4.-</ecNumber>
    </submittedName>
    <submittedName>
        <fullName evidence="3">GST-like protein yfcG</fullName>
    </submittedName>
</protein>
<name>A0A378YDJ8_9BURK</name>
<dbReference type="EMBL" id="CABPSO010000002">
    <property type="protein sequence ID" value="VVE62966.1"/>
    <property type="molecule type" value="Genomic_DNA"/>
</dbReference>
<dbReference type="PROSITE" id="PS50405">
    <property type="entry name" value="GST_CTER"/>
    <property type="match status" value="1"/>
</dbReference>
<keyword evidence="4" id="KW-0560">Oxidoreductase</keyword>
<dbReference type="Proteomes" id="UP000361468">
    <property type="component" value="Unassembled WGS sequence"/>
</dbReference>
<evidence type="ECO:0000259" key="1">
    <source>
        <dbReference type="PROSITE" id="PS50404"/>
    </source>
</evidence>
<dbReference type="InterPro" id="IPR036249">
    <property type="entry name" value="Thioredoxin-like_sf"/>
</dbReference>
<dbReference type="SFLD" id="SFLDG00358">
    <property type="entry name" value="Main_(cytGST)"/>
    <property type="match status" value="1"/>
</dbReference>
<dbReference type="Pfam" id="PF13417">
    <property type="entry name" value="GST_N_3"/>
    <property type="match status" value="1"/>
</dbReference>
<evidence type="ECO:0000313" key="5">
    <source>
        <dbReference type="Proteomes" id="UP000254573"/>
    </source>
</evidence>
<dbReference type="STRING" id="93220.A6P55_22980"/>
<evidence type="ECO:0000313" key="4">
    <source>
        <dbReference type="EMBL" id="VVE62966.1"/>
    </source>
</evidence>
<evidence type="ECO:0000259" key="2">
    <source>
        <dbReference type="PROSITE" id="PS50405"/>
    </source>
</evidence>
<dbReference type="PANTHER" id="PTHR44051">
    <property type="entry name" value="GLUTATHIONE S-TRANSFERASE-RELATED"/>
    <property type="match status" value="1"/>
</dbReference>
<dbReference type="Pfam" id="PF00043">
    <property type="entry name" value="GST_C"/>
    <property type="match status" value="1"/>
</dbReference>
<feature type="domain" description="GST C-terminal" evidence="2">
    <location>
        <begin position="85"/>
        <end position="202"/>
    </location>
</feature>
<accession>A0A378YDJ8</accession>
<dbReference type="PANTHER" id="PTHR44051:SF2">
    <property type="entry name" value="HYPOTHETICAL GLUTATHIONE S-TRANSFERASE LIKE PROTEIN"/>
    <property type="match status" value="1"/>
</dbReference>
<dbReference type="EC" id="1.8.4.-" evidence="4"/>
<sequence length="203" mass="22403">MITLYDHPLSGNCHKVRLLMSMLDLTWQSEFVDVPNEAHHAPWYGEINPLREIPAIDDDGHIACDSQAILTYLAWKHDPAWLGDSAEERGRVVQWLSFAANEIGNSLQPARLYYLLGEKVDIAAVTAKGLRVLGVLDTRLAQQPWLAAARPTIADLACLPYVAMAREGKLPLDEFPHVMAWIDRVAALPGYVSMPGLPAAKAA</sequence>
<reference evidence="3 5" key="1">
    <citation type="submission" date="2018-06" db="EMBL/GenBank/DDBJ databases">
        <authorList>
            <consortium name="Pathogen Informatics"/>
            <person name="Doyle S."/>
        </authorList>
    </citation>
    <scope>NUCLEOTIDE SEQUENCE [LARGE SCALE GENOMIC DNA]</scope>
    <source>
        <strain evidence="3 5">NCTC13160</strain>
    </source>
</reference>
<feature type="domain" description="GST N-terminal" evidence="1">
    <location>
        <begin position="1"/>
        <end position="81"/>
    </location>
</feature>
<dbReference type="PROSITE" id="PS50404">
    <property type="entry name" value="GST_NTER"/>
    <property type="match status" value="1"/>
</dbReference>
<organism evidence="3 5">
    <name type="scientific">Pandoraea pnomenusa</name>
    <dbReference type="NCBI Taxonomy" id="93220"/>
    <lineage>
        <taxon>Bacteria</taxon>
        <taxon>Pseudomonadati</taxon>
        <taxon>Pseudomonadota</taxon>
        <taxon>Betaproteobacteria</taxon>
        <taxon>Burkholderiales</taxon>
        <taxon>Burkholderiaceae</taxon>
        <taxon>Pandoraea</taxon>
    </lineage>
</organism>
<evidence type="ECO:0000313" key="3">
    <source>
        <dbReference type="EMBL" id="SUA74581.1"/>
    </source>
</evidence>